<dbReference type="InterPro" id="IPR002938">
    <property type="entry name" value="FAD-bd"/>
</dbReference>
<keyword evidence="3" id="KW-0274">FAD</keyword>
<evidence type="ECO:0000313" key="8">
    <source>
        <dbReference type="Proteomes" id="UP001610334"/>
    </source>
</evidence>
<keyword evidence="8" id="KW-1185">Reference proteome</keyword>
<dbReference type="PANTHER" id="PTHR47178">
    <property type="entry name" value="MONOOXYGENASE, FAD-BINDING"/>
    <property type="match status" value="1"/>
</dbReference>
<feature type="domain" description="FAD-binding" evidence="6">
    <location>
        <begin position="24"/>
        <end position="388"/>
    </location>
</feature>
<evidence type="ECO:0000256" key="4">
    <source>
        <dbReference type="ARBA" id="ARBA00023002"/>
    </source>
</evidence>
<reference evidence="7 8" key="1">
    <citation type="submission" date="2024-07" db="EMBL/GenBank/DDBJ databases">
        <title>Section-level genome sequencing and comparative genomics of Aspergillus sections Usti and Cavernicolus.</title>
        <authorList>
            <consortium name="Lawrence Berkeley National Laboratory"/>
            <person name="Nybo J.L."/>
            <person name="Vesth T.C."/>
            <person name="Theobald S."/>
            <person name="Frisvad J.C."/>
            <person name="Larsen T.O."/>
            <person name="Kjaerboelling I."/>
            <person name="Rothschild-Mancinelli K."/>
            <person name="Lyhne E.K."/>
            <person name="Kogle M.E."/>
            <person name="Barry K."/>
            <person name="Clum A."/>
            <person name="Na H."/>
            <person name="Ledsgaard L."/>
            <person name="Lin J."/>
            <person name="Lipzen A."/>
            <person name="Kuo A."/>
            <person name="Riley R."/>
            <person name="Mondo S."/>
            <person name="Labutti K."/>
            <person name="Haridas S."/>
            <person name="Pangalinan J."/>
            <person name="Salamov A.A."/>
            <person name="Simmons B.A."/>
            <person name="Magnuson J.K."/>
            <person name="Chen J."/>
            <person name="Drula E."/>
            <person name="Henrissat B."/>
            <person name="Wiebenga A."/>
            <person name="Lubbers R.J."/>
            <person name="Gomes A.C."/>
            <person name="Makela M.R."/>
            <person name="Stajich J."/>
            <person name="Grigoriev I.V."/>
            <person name="Mortensen U.H."/>
            <person name="De Vries R.P."/>
            <person name="Baker S.E."/>
            <person name="Andersen M.R."/>
        </authorList>
    </citation>
    <scope>NUCLEOTIDE SEQUENCE [LARGE SCALE GENOMIC DNA]</scope>
    <source>
        <strain evidence="7 8">CBS 588.65</strain>
    </source>
</reference>
<evidence type="ECO:0000259" key="6">
    <source>
        <dbReference type="Pfam" id="PF01494"/>
    </source>
</evidence>
<protein>
    <recommendedName>
        <fullName evidence="6">FAD-binding domain-containing protein</fullName>
    </recommendedName>
</protein>
<evidence type="ECO:0000313" key="7">
    <source>
        <dbReference type="EMBL" id="KAL2811709.1"/>
    </source>
</evidence>
<dbReference type="Pfam" id="PF01494">
    <property type="entry name" value="FAD_binding_3"/>
    <property type="match status" value="1"/>
</dbReference>
<dbReference type="InterPro" id="IPR036188">
    <property type="entry name" value="FAD/NAD-bd_sf"/>
</dbReference>
<dbReference type="Proteomes" id="UP001610334">
    <property type="component" value="Unassembled WGS sequence"/>
</dbReference>
<evidence type="ECO:0000256" key="3">
    <source>
        <dbReference type="ARBA" id="ARBA00022827"/>
    </source>
</evidence>
<dbReference type="Gene3D" id="3.50.50.60">
    <property type="entry name" value="FAD/NAD(P)-binding domain"/>
    <property type="match status" value="1"/>
</dbReference>
<keyword evidence="4" id="KW-0560">Oxidoreductase</keyword>
<evidence type="ECO:0000256" key="5">
    <source>
        <dbReference type="ARBA" id="ARBA00023033"/>
    </source>
</evidence>
<dbReference type="PRINTS" id="PR00420">
    <property type="entry name" value="RNGMNOXGNASE"/>
</dbReference>
<evidence type="ECO:0000256" key="1">
    <source>
        <dbReference type="ARBA" id="ARBA00001974"/>
    </source>
</evidence>
<sequence>MGILRRLSGLLTGKRPVAEPTTTVTILVVGAGSTGLALAQGLKKAGIPCIVVEKNESLDAQPRDWNMGLHWGAESLQALMPEDMWSRIQSIQVDPSTPTAAEDAIQFLNGQTGELMTSVPANNFYRLRRRKLRALLADGLDIRYGVRLEKIEYSKDTKYATASFDKGPSITASLIVGTDGARSTTRELILGPKQGSIRTLPYCATFVQARFTAEQALFLRKFHPLYLACINPAGYFAFFGLHDVPDTKRPETWTFFFYISWHSSLEEQEATAKWSNAQRLQQVKEFSAQFTDPWKSAFSWLPDDKEVWYMSLTDFDPGAEGHRWDNRGGRVTLAGDAAHAMTYQRGQGLNHSVTDAGKLAGAIQDFFSGRKTRGDAIRLYEEEMIARAGEEVRMSTTNTEMVHDWQKVLRSPIMTKGMMKVHDNESGN</sequence>
<name>A0ABR4H8X9_9EURO</name>
<evidence type="ECO:0000256" key="2">
    <source>
        <dbReference type="ARBA" id="ARBA00022630"/>
    </source>
</evidence>
<dbReference type="PANTHER" id="PTHR47178:SF3">
    <property type="entry name" value="FAD-BINDING DOMAIN-CONTAINING PROTEIN"/>
    <property type="match status" value="1"/>
</dbReference>
<dbReference type="SUPFAM" id="SSF51905">
    <property type="entry name" value="FAD/NAD(P)-binding domain"/>
    <property type="match status" value="1"/>
</dbReference>
<organism evidence="7 8">
    <name type="scientific">Aspergillus granulosus</name>
    <dbReference type="NCBI Taxonomy" id="176169"/>
    <lineage>
        <taxon>Eukaryota</taxon>
        <taxon>Fungi</taxon>
        <taxon>Dikarya</taxon>
        <taxon>Ascomycota</taxon>
        <taxon>Pezizomycotina</taxon>
        <taxon>Eurotiomycetes</taxon>
        <taxon>Eurotiomycetidae</taxon>
        <taxon>Eurotiales</taxon>
        <taxon>Aspergillaceae</taxon>
        <taxon>Aspergillus</taxon>
        <taxon>Aspergillus subgen. Nidulantes</taxon>
    </lineage>
</organism>
<keyword evidence="5" id="KW-0503">Monooxygenase</keyword>
<dbReference type="EMBL" id="JBFXLT010000055">
    <property type="protein sequence ID" value="KAL2811709.1"/>
    <property type="molecule type" value="Genomic_DNA"/>
</dbReference>
<accession>A0ABR4H8X9</accession>
<comment type="cofactor">
    <cofactor evidence="1">
        <name>FAD</name>
        <dbReference type="ChEBI" id="CHEBI:57692"/>
    </cofactor>
</comment>
<keyword evidence="2" id="KW-0285">Flavoprotein</keyword>
<comment type="caution">
    <text evidence="7">The sequence shown here is derived from an EMBL/GenBank/DDBJ whole genome shotgun (WGS) entry which is preliminary data.</text>
</comment>
<gene>
    <name evidence="7" type="ORF">BJX63DRAFT_422243</name>
</gene>
<proteinExistence type="predicted"/>